<feature type="signal peptide" evidence="2">
    <location>
        <begin position="1"/>
        <end position="26"/>
    </location>
</feature>
<gene>
    <name evidence="3" type="ORF">KME15_03220</name>
</gene>
<protein>
    <recommendedName>
        <fullName evidence="5">Pentapeptide MXKDX repeat protein</fullName>
    </recommendedName>
</protein>
<dbReference type="Proteomes" id="UP000757435">
    <property type="component" value="Unassembled WGS sequence"/>
</dbReference>
<evidence type="ECO:0000313" key="3">
    <source>
        <dbReference type="EMBL" id="MBW4657659.1"/>
    </source>
</evidence>
<keyword evidence="2" id="KW-0732">Signal</keyword>
<evidence type="ECO:0000256" key="1">
    <source>
        <dbReference type="SAM" id="MobiDB-lite"/>
    </source>
</evidence>
<comment type="caution">
    <text evidence="3">The sequence shown here is derived from an EMBL/GenBank/DDBJ whole genome shotgun (WGS) entry which is preliminary data.</text>
</comment>
<dbReference type="AlphaFoldDB" id="A0A951Q866"/>
<evidence type="ECO:0000256" key="2">
    <source>
        <dbReference type="SAM" id="SignalP"/>
    </source>
</evidence>
<evidence type="ECO:0008006" key="5">
    <source>
        <dbReference type="Google" id="ProtNLM"/>
    </source>
</evidence>
<reference evidence="3" key="1">
    <citation type="submission" date="2021-05" db="EMBL/GenBank/DDBJ databases">
        <authorList>
            <person name="Pietrasiak N."/>
            <person name="Ward R."/>
            <person name="Stajich J.E."/>
            <person name="Kurbessoian T."/>
        </authorList>
    </citation>
    <scope>NUCLEOTIDE SEQUENCE</scope>
    <source>
        <strain evidence="3">UHER 2000/2452</strain>
    </source>
</reference>
<sequence>MNWKTCSLSAGLALILLGYSNIPAGAQTAPTGGSMQHSGASNCDAMQASAMGSAMSNGEAMKPEGSAMAQGEAMKPEGSAMQGDAMQGGAMAQGEAMSGAMASGAMSECNAPSAAPGAQPNSAGSR</sequence>
<organism evidence="3 4">
    <name type="scientific">Drouetiella hepatica Uher 2000/2452</name>
    <dbReference type="NCBI Taxonomy" id="904376"/>
    <lineage>
        <taxon>Bacteria</taxon>
        <taxon>Bacillati</taxon>
        <taxon>Cyanobacteriota</taxon>
        <taxon>Cyanophyceae</taxon>
        <taxon>Oculatellales</taxon>
        <taxon>Oculatellaceae</taxon>
        <taxon>Drouetiella</taxon>
    </lineage>
</organism>
<reference evidence="3" key="2">
    <citation type="journal article" date="2022" name="Microbiol. Resour. Announc.">
        <title>Metagenome Sequencing to Explore Phylogenomics of Terrestrial Cyanobacteria.</title>
        <authorList>
            <person name="Ward R.D."/>
            <person name="Stajich J.E."/>
            <person name="Johansen J.R."/>
            <person name="Huntemann M."/>
            <person name="Clum A."/>
            <person name="Foster B."/>
            <person name="Foster B."/>
            <person name="Roux S."/>
            <person name="Palaniappan K."/>
            <person name="Varghese N."/>
            <person name="Mukherjee S."/>
            <person name="Reddy T.B.K."/>
            <person name="Daum C."/>
            <person name="Copeland A."/>
            <person name="Chen I.A."/>
            <person name="Ivanova N.N."/>
            <person name="Kyrpides N.C."/>
            <person name="Shapiro N."/>
            <person name="Eloe-Fadrosh E.A."/>
            <person name="Pietrasiak N."/>
        </authorList>
    </citation>
    <scope>NUCLEOTIDE SEQUENCE</scope>
    <source>
        <strain evidence="3">UHER 2000/2452</strain>
    </source>
</reference>
<name>A0A951Q866_9CYAN</name>
<feature type="compositionally biased region" description="Low complexity" evidence="1">
    <location>
        <begin position="78"/>
        <end position="107"/>
    </location>
</feature>
<dbReference type="EMBL" id="JAHHHD010000002">
    <property type="protein sequence ID" value="MBW4657659.1"/>
    <property type="molecule type" value="Genomic_DNA"/>
</dbReference>
<evidence type="ECO:0000313" key="4">
    <source>
        <dbReference type="Proteomes" id="UP000757435"/>
    </source>
</evidence>
<feature type="chain" id="PRO_5037361157" description="Pentapeptide MXKDX repeat protein" evidence="2">
    <location>
        <begin position="27"/>
        <end position="126"/>
    </location>
</feature>
<proteinExistence type="predicted"/>
<feature type="region of interest" description="Disordered" evidence="1">
    <location>
        <begin position="54"/>
        <end position="126"/>
    </location>
</feature>
<accession>A0A951Q866</accession>